<dbReference type="PANTHER" id="PTHR34389">
    <property type="entry name" value="L-RHAMNOSE MUTAROTASE"/>
    <property type="match status" value="1"/>
</dbReference>
<proteinExistence type="predicted"/>
<comment type="caution">
    <text evidence="1">The sequence shown here is derived from an EMBL/GenBank/DDBJ whole genome shotgun (WGS) entry which is preliminary data.</text>
</comment>
<dbReference type="SUPFAM" id="SSF54909">
    <property type="entry name" value="Dimeric alpha+beta barrel"/>
    <property type="match status" value="1"/>
</dbReference>
<dbReference type="Gene3D" id="3.30.70.100">
    <property type="match status" value="1"/>
</dbReference>
<name>A0A497E2P4_UNCAE</name>
<evidence type="ECO:0000313" key="2">
    <source>
        <dbReference type="Proteomes" id="UP000279422"/>
    </source>
</evidence>
<reference evidence="1 2" key="1">
    <citation type="submission" date="2018-06" db="EMBL/GenBank/DDBJ databases">
        <title>Extensive metabolic versatility and redundancy in microbially diverse, dynamic hydrothermal sediments.</title>
        <authorList>
            <person name="Dombrowski N."/>
            <person name="Teske A."/>
            <person name="Baker B.J."/>
        </authorList>
    </citation>
    <scope>NUCLEOTIDE SEQUENCE [LARGE SCALE GENOMIC DNA]</scope>
    <source>
        <strain evidence="1">B47_G16</strain>
    </source>
</reference>
<sequence length="107" mass="13097">MRRVGSVIKIKPDKIEEYKRYHASVWPEVLKKIKECNIRNYSIFLKDNYLFSYFEYIGDNYEADMKKMADDPHTQKWWSIMKPMQEPLPTRKSGEWWAEMEEVFHLD</sequence>
<dbReference type="EMBL" id="QMPZ01000101">
    <property type="protein sequence ID" value="RLE08374.1"/>
    <property type="molecule type" value="Genomic_DNA"/>
</dbReference>
<dbReference type="Proteomes" id="UP000279422">
    <property type="component" value="Unassembled WGS sequence"/>
</dbReference>
<dbReference type="GO" id="GO:0016857">
    <property type="term" value="F:racemase and epimerase activity, acting on carbohydrates and derivatives"/>
    <property type="evidence" value="ECO:0007669"/>
    <property type="project" value="InterPro"/>
</dbReference>
<accession>A0A497E2P4</accession>
<organism evidence="1 2">
    <name type="scientific">Aerophobetes bacterium</name>
    <dbReference type="NCBI Taxonomy" id="2030807"/>
    <lineage>
        <taxon>Bacteria</taxon>
        <taxon>Candidatus Aerophobota</taxon>
    </lineage>
</organism>
<evidence type="ECO:0000313" key="1">
    <source>
        <dbReference type="EMBL" id="RLE08374.1"/>
    </source>
</evidence>
<dbReference type="InterPro" id="IPR011008">
    <property type="entry name" value="Dimeric_a/b-barrel"/>
</dbReference>
<dbReference type="InterPro" id="IPR008000">
    <property type="entry name" value="Rham/fucose_mutarotase"/>
</dbReference>
<dbReference type="Pfam" id="PF05336">
    <property type="entry name" value="rhaM"/>
    <property type="match status" value="1"/>
</dbReference>
<gene>
    <name evidence="1" type="ORF">DRJ00_06425</name>
</gene>
<dbReference type="PANTHER" id="PTHR34389:SF2">
    <property type="entry name" value="L-RHAMNOSE MUTAROTASE"/>
    <property type="match status" value="1"/>
</dbReference>
<protein>
    <submittedName>
        <fullName evidence="1">L-rhamnose mutarotase</fullName>
    </submittedName>
</protein>
<dbReference type="AlphaFoldDB" id="A0A497E2P4"/>